<organism evidence="1 2">
    <name type="scientific">Erwinia phage phiEaP8</name>
    <dbReference type="NCBI Taxonomy" id="2178928"/>
    <lineage>
        <taxon>Viruses</taxon>
        <taxon>Duplodnaviria</taxon>
        <taxon>Heunggongvirae</taxon>
        <taxon>Uroviricota</taxon>
        <taxon>Caudoviricetes</taxon>
        <taxon>Schitoviridae</taxon>
        <taxon>Erskinevirinae</taxon>
        <taxon>Yonginvirus</taxon>
        <taxon>Yonginvirus EaP8</taxon>
    </lineage>
</organism>
<evidence type="ECO:0000313" key="2">
    <source>
        <dbReference type="Proteomes" id="UP000267934"/>
    </source>
</evidence>
<proteinExistence type="predicted"/>
<dbReference type="KEGG" id="vg:55819098"/>
<dbReference type="RefSeq" id="YP_009889598.1">
    <property type="nucleotide sequence ID" value="NC_049510.1"/>
</dbReference>
<reference evidence="1 2" key="1">
    <citation type="journal article" date="2018" name="Plant Pathol. J.">
        <title>Characterization of the Lytic Bacteriophage phiEaP-8 Effective against Both Erwinia amylovora and Erwinia pyrifoliae Causing Severe Diseases in Apple and Pear.</title>
        <authorList>
            <person name="Park J."/>
            <person name="Lee G.M."/>
            <person name="Kim D."/>
            <person name="Park D.H."/>
            <person name="Oh C.S."/>
        </authorList>
    </citation>
    <scope>NUCLEOTIDE SEQUENCE [LARGE SCALE GENOMIC DNA]</scope>
</reference>
<accession>A0A3G1QTP9</accession>
<dbReference type="EMBL" id="MH160392">
    <property type="protein sequence ID" value="AWN06234.1"/>
    <property type="molecule type" value="Genomic_DNA"/>
</dbReference>
<keyword evidence="2" id="KW-1185">Reference proteome</keyword>
<dbReference type="GeneID" id="55819098"/>
<name>A0A3G1QTP9_9CAUD</name>
<protein>
    <submittedName>
        <fullName evidence="1">Uncharacterized protein</fullName>
    </submittedName>
</protein>
<sequence>MATAVVNYQNFVRVTLVLTPGEAEQLKNMMQNPVISPNDEPEEAFAVRQAIFQELKQAGV</sequence>
<evidence type="ECO:0000313" key="1">
    <source>
        <dbReference type="EMBL" id="AWN06234.1"/>
    </source>
</evidence>
<dbReference type="Proteomes" id="UP000267934">
    <property type="component" value="Segment"/>
</dbReference>